<gene>
    <name evidence="1" type="ORF">PM006_22050</name>
</gene>
<dbReference type="Proteomes" id="UP001300871">
    <property type="component" value="Unassembled WGS sequence"/>
</dbReference>
<name>A0AAW6AZG3_CLOSY</name>
<evidence type="ECO:0008006" key="3">
    <source>
        <dbReference type="Google" id="ProtNLM"/>
    </source>
</evidence>
<sequence length="131" mass="15282">MIKKYAVSIDENYDSDSTAWFNTYEEAEAFAVLEAEKAKATVFIAEFIDGCKNNNYEDDEIEWKGYGYDTNGKLKELKNYICLVSNTRTRETYYSECVYSSVEELKAYYNDPEILPNLKLLRAWEANEVEL</sequence>
<organism evidence="1 2">
    <name type="scientific">Clostridium symbiosum</name>
    <name type="common">Bacteroides symbiosus</name>
    <dbReference type="NCBI Taxonomy" id="1512"/>
    <lineage>
        <taxon>Bacteria</taxon>
        <taxon>Bacillati</taxon>
        <taxon>Bacillota</taxon>
        <taxon>Clostridia</taxon>
        <taxon>Lachnospirales</taxon>
        <taxon>Lachnospiraceae</taxon>
        <taxon>Otoolea</taxon>
    </lineage>
</organism>
<evidence type="ECO:0000313" key="1">
    <source>
        <dbReference type="EMBL" id="MDB2002894.1"/>
    </source>
</evidence>
<protein>
    <recommendedName>
        <fullName evidence="3">Phage protein</fullName>
    </recommendedName>
</protein>
<accession>A0AAW6AZG3</accession>
<reference evidence="1" key="1">
    <citation type="submission" date="2023-01" db="EMBL/GenBank/DDBJ databases">
        <title>Human gut microbiome strain richness.</title>
        <authorList>
            <person name="Chen-Liaw A."/>
        </authorList>
    </citation>
    <scope>NUCLEOTIDE SEQUENCE</scope>
    <source>
        <strain evidence="1">B1_m1001713B170214d0_201011</strain>
    </source>
</reference>
<dbReference type="AlphaFoldDB" id="A0AAW6AZG3"/>
<comment type="caution">
    <text evidence="1">The sequence shown here is derived from an EMBL/GenBank/DDBJ whole genome shotgun (WGS) entry which is preliminary data.</text>
</comment>
<dbReference type="EMBL" id="JAQLGM010000101">
    <property type="protein sequence ID" value="MDB2002894.1"/>
    <property type="molecule type" value="Genomic_DNA"/>
</dbReference>
<evidence type="ECO:0000313" key="2">
    <source>
        <dbReference type="Proteomes" id="UP001300871"/>
    </source>
</evidence>
<dbReference type="RefSeq" id="WP_021641710.1">
    <property type="nucleotide sequence ID" value="NZ_JADMRR010000028.1"/>
</dbReference>
<proteinExistence type="predicted"/>